<proteinExistence type="inferred from homology"/>
<feature type="transmembrane region" description="Helical" evidence="8">
    <location>
        <begin position="175"/>
        <end position="197"/>
    </location>
</feature>
<dbReference type="GO" id="GO:0016020">
    <property type="term" value="C:membrane"/>
    <property type="evidence" value="ECO:0007669"/>
    <property type="project" value="UniProtKB-SubCell"/>
</dbReference>
<dbReference type="InterPro" id="IPR036259">
    <property type="entry name" value="MFS_trans_sf"/>
</dbReference>
<organism evidence="9 10">
    <name type="scientific">Guyanagaster necrorhizus</name>
    <dbReference type="NCBI Taxonomy" id="856835"/>
    <lineage>
        <taxon>Eukaryota</taxon>
        <taxon>Fungi</taxon>
        <taxon>Dikarya</taxon>
        <taxon>Basidiomycota</taxon>
        <taxon>Agaricomycotina</taxon>
        <taxon>Agaricomycetes</taxon>
        <taxon>Agaricomycetidae</taxon>
        <taxon>Agaricales</taxon>
        <taxon>Marasmiineae</taxon>
        <taxon>Physalacriaceae</taxon>
        <taxon>Guyanagaster</taxon>
    </lineage>
</organism>
<feature type="transmembrane region" description="Helical" evidence="8">
    <location>
        <begin position="381"/>
        <end position="401"/>
    </location>
</feature>
<evidence type="ECO:0000256" key="5">
    <source>
        <dbReference type="ARBA" id="ARBA00023136"/>
    </source>
</evidence>
<dbReference type="OrthoDB" id="3639251at2759"/>
<feature type="transmembrane region" description="Helical" evidence="8">
    <location>
        <begin position="413"/>
        <end position="434"/>
    </location>
</feature>
<feature type="transmembrane region" description="Helical" evidence="8">
    <location>
        <begin position="41"/>
        <end position="59"/>
    </location>
</feature>
<keyword evidence="10" id="KW-1185">Reference proteome</keyword>
<comment type="caution">
    <text evidence="9">The sequence shown here is derived from an EMBL/GenBank/DDBJ whole genome shotgun (WGS) entry which is preliminary data.</text>
</comment>
<dbReference type="PANTHER" id="PTHR43791:SF39">
    <property type="entry name" value="TRANSPORTER LIZ1_SEO1, PUTATIVE (AFU_ORTHOLOGUE AFUA_3G00980)-RELATED"/>
    <property type="match status" value="1"/>
</dbReference>
<reference evidence="9" key="1">
    <citation type="submission" date="2020-11" db="EMBL/GenBank/DDBJ databases">
        <title>Adaptations for nitrogen fixation in a non-lichenized fungal sporocarp promotes dispersal by wood-feeding termites.</title>
        <authorList>
            <consortium name="DOE Joint Genome Institute"/>
            <person name="Koch R.A."/>
            <person name="Yoon G."/>
            <person name="Arayal U."/>
            <person name="Lail K."/>
            <person name="Amirebrahimi M."/>
            <person name="Labutti K."/>
            <person name="Lipzen A."/>
            <person name="Riley R."/>
            <person name="Barry K."/>
            <person name="Henrissat B."/>
            <person name="Grigoriev I.V."/>
            <person name="Herr J.R."/>
            <person name="Aime M.C."/>
        </authorList>
    </citation>
    <scope>NUCLEOTIDE SEQUENCE</scope>
    <source>
        <strain evidence="9">MCA 3950</strain>
    </source>
</reference>
<name>A0A9P8AWQ2_9AGAR</name>
<feature type="transmembrane region" description="Helical" evidence="8">
    <location>
        <begin position="88"/>
        <end position="108"/>
    </location>
</feature>
<evidence type="ECO:0000256" key="6">
    <source>
        <dbReference type="ARBA" id="ARBA00037968"/>
    </source>
</evidence>
<sequence length="750" mass="84334">MVLAKVARVDVEHVTPAQKQKRTWKDYIWQNPGKSAEEKRLIYKIDLILITFGFLGTWIKYLDKSNLQTAFVSGMKEDLGFYGNQLNYANTAYSIASIIGLWPANLIITRVPPKWFIPFLEVGWTISTFCQAQMTNSTQMCAIRALVGLFETGHWSCMIYLTGAWYKDDELGRRVALINAATAIGPISYLQAAIYGPLDGRLGHAGWQWLFYIDGIISVIVIIPQLFLLPDVPARQQPNWMFTAVDIELARDRNPREGRVRQDKFTWSQIRTWFLRPEILLLWLMSWCNSVGSKPQDSFSYWFKGYNSIKKGSFTVQQINVYPTFTYLITFFNTLIIGWSSDTIFNGRRWPPLCVAATLNAIVCVLLAVTPVYPKHRAFRWFLYYNTGWIQSSSSMFWAWTQDTAGDPGLRSFASAGLNVASGICTATIPLALFQTKDQPAVTGGNWAGFAFSLVSPAAALTLAWYQHKHRTLQRYHEDSEAGSSIDQGEDIDRKSVDSVKGTDPELLIVLEVVRKESSYRTGPANVHAGDLIPSFRDNEIVMIGPSADHASLITTKRVVSTTSKSFSDIPLGLILDFRNASSLPAFKAMLMIKFVAFDIPFHDILGYLVLRLNLRGTAVKIGYRTKAIACESHPLWWLTRVKWELMSITRDIPAKSTKGGQVGEIPEPCEDGFIGSVSELICIRGKITYIGMVSPFLHMSTGHHDERERSWIITASPRDLNAERYLALNILASINGIPRDPDVNITSGN</sequence>
<dbReference type="Pfam" id="PF07690">
    <property type="entry name" value="MFS_1"/>
    <property type="match status" value="1"/>
</dbReference>
<accession>A0A9P8AWQ2</accession>
<evidence type="ECO:0000256" key="7">
    <source>
        <dbReference type="SAM" id="MobiDB-lite"/>
    </source>
</evidence>
<dbReference type="AlphaFoldDB" id="A0A9P8AWQ2"/>
<dbReference type="EMBL" id="MU250526">
    <property type="protein sequence ID" value="KAG7450813.1"/>
    <property type="molecule type" value="Genomic_DNA"/>
</dbReference>
<evidence type="ECO:0000313" key="10">
    <source>
        <dbReference type="Proteomes" id="UP000812287"/>
    </source>
</evidence>
<dbReference type="FunFam" id="1.20.1250.20:FF:000065">
    <property type="entry name" value="Putative MFS pantothenate transporter"/>
    <property type="match status" value="1"/>
</dbReference>
<feature type="transmembrane region" description="Helical" evidence="8">
    <location>
        <begin position="446"/>
        <end position="466"/>
    </location>
</feature>
<keyword evidence="4 8" id="KW-1133">Transmembrane helix</keyword>
<evidence type="ECO:0000256" key="4">
    <source>
        <dbReference type="ARBA" id="ARBA00022989"/>
    </source>
</evidence>
<dbReference type="RefSeq" id="XP_043044313.1">
    <property type="nucleotide sequence ID" value="XM_043176755.1"/>
</dbReference>
<feature type="transmembrane region" description="Helical" evidence="8">
    <location>
        <begin position="209"/>
        <end position="229"/>
    </location>
</feature>
<feature type="transmembrane region" description="Helical" evidence="8">
    <location>
        <begin position="319"/>
        <end position="338"/>
    </location>
</feature>
<dbReference type="Proteomes" id="UP000812287">
    <property type="component" value="Unassembled WGS sequence"/>
</dbReference>
<dbReference type="Gene3D" id="1.20.1250.20">
    <property type="entry name" value="MFS general substrate transporter like domains"/>
    <property type="match status" value="2"/>
</dbReference>
<dbReference type="PANTHER" id="PTHR43791">
    <property type="entry name" value="PERMEASE-RELATED"/>
    <property type="match status" value="1"/>
</dbReference>
<evidence type="ECO:0000256" key="1">
    <source>
        <dbReference type="ARBA" id="ARBA00004141"/>
    </source>
</evidence>
<gene>
    <name evidence="9" type="ORF">BT62DRAFT_1001599</name>
</gene>
<evidence type="ECO:0000313" key="9">
    <source>
        <dbReference type="EMBL" id="KAG7450813.1"/>
    </source>
</evidence>
<keyword evidence="2" id="KW-0813">Transport</keyword>
<dbReference type="GO" id="GO:0022857">
    <property type="term" value="F:transmembrane transporter activity"/>
    <property type="evidence" value="ECO:0007669"/>
    <property type="project" value="InterPro"/>
</dbReference>
<comment type="subcellular location">
    <subcellularLocation>
        <location evidence="1">Membrane</location>
        <topology evidence="1">Multi-pass membrane protein</topology>
    </subcellularLocation>
</comment>
<keyword evidence="3 8" id="KW-0812">Transmembrane</keyword>
<evidence type="ECO:0000256" key="8">
    <source>
        <dbReference type="SAM" id="Phobius"/>
    </source>
</evidence>
<dbReference type="SUPFAM" id="SSF103473">
    <property type="entry name" value="MFS general substrate transporter"/>
    <property type="match status" value="1"/>
</dbReference>
<evidence type="ECO:0000256" key="2">
    <source>
        <dbReference type="ARBA" id="ARBA00022448"/>
    </source>
</evidence>
<dbReference type="GeneID" id="66099042"/>
<protein>
    <submittedName>
        <fullName evidence="9">MFS general substrate transporter</fullName>
    </submittedName>
</protein>
<feature type="region of interest" description="Disordered" evidence="7">
    <location>
        <begin position="477"/>
        <end position="498"/>
    </location>
</feature>
<dbReference type="InterPro" id="IPR011701">
    <property type="entry name" value="MFS"/>
</dbReference>
<keyword evidence="5 8" id="KW-0472">Membrane</keyword>
<feature type="transmembrane region" description="Helical" evidence="8">
    <location>
        <begin position="350"/>
        <end position="369"/>
    </location>
</feature>
<comment type="similarity">
    <text evidence="6">Belongs to the major facilitator superfamily. Allantoate permease family.</text>
</comment>
<evidence type="ECO:0000256" key="3">
    <source>
        <dbReference type="ARBA" id="ARBA00022692"/>
    </source>
</evidence>